<comment type="caution">
    <text evidence="12">The sequence shown here is derived from an EMBL/GenBank/DDBJ whole genome shotgun (WGS) entry which is preliminary data.</text>
</comment>
<evidence type="ECO:0000256" key="6">
    <source>
        <dbReference type="ARBA" id="ARBA00022989"/>
    </source>
</evidence>
<feature type="transmembrane region" description="Helical" evidence="10">
    <location>
        <begin position="70"/>
        <end position="91"/>
    </location>
</feature>
<keyword evidence="8 10" id="KW-0472">Membrane</keyword>
<keyword evidence="3" id="KW-0808">Transferase</keyword>
<keyword evidence="7" id="KW-0902">Two-component regulatory system</keyword>
<feature type="transmembrane region" description="Helical" evidence="10">
    <location>
        <begin position="12"/>
        <end position="31"/>
    </location>
</feature>
<dbReference type="InterPro" id="IPR011712">
    <property type="entry name" value="Sig_transdc_His_kin_sub3_dim/P"/>
</dbReference>
<dbReference type="SUPFAM" id="SSF55781">
    <property type="entry name" value="GAF domain-like"/>
    <property type="match status" value="1"/>
</dbReference>
<dbReference type="InterPro" id="IPR036890">
    <property type="entry name" value="HATPase_C_sf"/>
</dbReference>
<feature type="transmembrane region" description="Helical" evidence="10">
    <location>
        <begin position="270"/>
        <end position="292"/>
    </location>
</feature>
<feature type="transmembrane region" description="Helical" evidence="10">
    <location>
        <begin position="43"/>
        <end position="63"/>
    </location>
</feature>
<dbReference type="CDD" id="cd16917">
    <property type="entry name" value="HATPase_UhpB-NarQ-NarX-like"/>
    <property type="match status" value="1"/>
</dbReference>
<feature type="transmembrane region" description="Helical" evidence="10">
    <location>
        <begin position="111"/>
        <end position="128"/>
    </location>
</feature>
<feature type="domain" description="Histidine kinase" evidence="11">
    <location>
        <begin position="569"/>
        <end position="652"/>
    </location>
</feature>
<dbReference type="SMART" id="SM00387">
    <property type="entry name" value="HATPase_c"/>
    <property type="match status" value="1"/>
</dbReference>
<dbReference type="Pfam" id="PF07730">
    <property type="entry name" value="HisKA_3"/>
    <property type="match status" value="1"/>
</dbReference>
<dbReference type="PROSITE" id="PS50109">
    <property type="entry name" value="HIS_KIN"/>
    <property type="match status" value="1"/>
</dbReference>
<evidence type="ECO:0000256" key="10">
    <source>
        <dbReference type="SAM" id="Phobius"/>
    </source>
</evidence>
<keyword evidence="4 10" id="KW-0812">Transmembrane</keyword>
<feature type="region of interest" description="Disordered" evidence="9">
    <location>
        <begin position="646"/>
        <end position="685"/>
    </location>
</feature>
<dbReference type="InterPro" id="IPR050482">
    <property type="entry name" value="Sensor_HK_TwoCompSys"/>
</dbReference>
<dbReference type="SUPFAM" id="SSF55874">
    <property type="entry name" value="ATPase domain of HSP90 chaperone/DNA topoisomerase II/histidine kinase"/>
    <property type="match status" value="1"/>
</dbReference>
<organism evidence="12 13">
    <name type="scientific">Actinomadura gamaensis</name>
    <dbReference type="NCBI Taxonomy" id="1763541"/>
    <lineage>
        <taxon>Bacteria</taxon>
        <taxon>Bacillati</taxon>
        <taxon>Actinomycetota</taxon>
        <taxon>Actinomycetes</taxon>
        <taxon>Streptosporangiales</taxon>
        <taxon>Thermomonosporaceae</taxon>
        <taxon>Actinomadura</taxon>
    </lineage>
</organism>
<feature type="transmembrane region" description="Helical" evidence="10">
    <location>
        <begin position="140"/>
        <end position="158"/>
    </location>
</feature>
<feature type="transmembrane region" description="Helical" evidence="10">
    <location>
        <begin position="210"/>
        <end position="228"/>
    </location>
</feature>
<keyword evidence="6 10" id="KW-1133">Transmembrane helix</keyword>
<dbReference type="Pfam" id="PF02518">
    <property type="entry name" value="HATPase_c"/>
    <property type="match status" value="1"/>
</dbReference>
<accession>A0ABV9TSS1</accession>
<evidence type="ECO:0000313" key="12">
    <source>
        <dbReference type="EMBL" id="MFC4906503.1"/>
    </source>
</evidence>
<dbReference type="Gene3D" id="3.30.565.10">
    <property type="entry name" value="Histidine kinase-like ATPase, C-terminal domain"/>
    <property type="match status" value="1"/>
</dbReference>
<protein>
    <submittedName>
        <fullName evidence="12">Histidine kinase</fullName>
    </submittedName>
</protein>
<feature type="transmembrane region" description="Helical" evidence="10">
    <location>
        <begin position="240"/>
        <end position="258"/>
    </location>
</feature>
<evidence type="ECO:0000313" key="13">
    <source>
        <dbReference type="Proteomes" id="UP001595872"/>
    </source>
</evidence>
<dbReference type="InterPro" id="IPR003594">
    <property type="entry name" value="HATPase_dom"/>
</dbReference>
<keyword evidence="2" id="KW-1003">Cell membrane</keyword>
<dbReference type="GO" id="GO:0016301">
    <property type="term" value="F:kinase activity"/>
    <property type="evidence" value="ECO:0007669"/>
    <property type="project" value="UniProtKB-KW"/>
</dbReference>
<comment type="subcellular location">
    <subcellularLocation>
        <location evidence="1">Cell membrane</location>
        <topology evidence="1">Multi-pass membrane protein</topology>
    </subcellularLocation>
</comment>
<evidence type="ECO:0000256" key="7">
    <source>
        <dbReference type="ARBA" id="ARBA00023012"/>
    </source>
</evidence>
<evidence type="ECO:0000256" key="1">
    <source>
        <dbReference type="ARBA" id="ARBA00004651"/>
    </source>
</evidence>
<evidence type="ECO:0000256" key="9">
    <source>
        <dbReference type="SAM" id="MobiDB-lite"/>
    </source>
</evidence>
<evidence type="ECO:0000259" key="11">
    <source>
        <dbReference type="PROSITE" id="PS50109"/>
    </source>
</evidence>
<feature type="transmembrane region" description="Helical" evidence="10">
    <location>
        <begin position="178"/>
        <end position="198"/>
    </location>
</feature>
<evidence type="ECO:0000256" key="8">
    <source>
        <dbReference type="ARBA" id="ARBA00023136"/>
    </source>
</evidence>
<proteinExistence type="predicted"/>
<dbReference type="PANTHER" id="PTHR24421">
    <property type="entry name" value="NITRATE/NITRITE SENSOR PROTEIN NARX-RELATED"/>
    <property type="match status" value="1"/>
</dbReference>
<dbReference type="Gene3D" id="1.20.5.1930">
    <property type="match status" value="1"/>
</dbReference>
<dbReference type="RefSeq" id="WP_378252198.1">
    <property type="nucleotide sequence ID" value="NZ_JBHSIT010000001.1"/>
</dbReference>
<evidence type="ECO:0000256" key="3">
    <source>
        <dbReference type="ARBA" id="ARBA00022679"/>
    </source>
</evidence>
<sequence length="685" mass="73194">MGSARIGRSTGGAALAGAAAAVLLVAAALLLGRWVPAGRRMVWWHPEVFVALSWSPVGALLTAHRAGRRVGLLMLGAGISAAVYVLTLNLAPLAEIHHWPGAWLPTWLSHWLWAVDTYVLTLALPMLFPDGRLVSRWFRPVLGLAFLVPVVVAVHLTIDPDARRFHNGVSVYPLQSIPLPIAALIGTALTLALVSLAVRFRRAVPDVRRQIAWVVYPGLVAEAIVYIGESTRIGDPVRDTAIVTIPVCVAIAITRYRLYDIDVVINRTLVYAGLVGVITGVYFTLVGAVSLVVSGNGGLAGLAGAVAAGVVFEPTRRRLQRGVDRMLHRERDPYRLADRLQRRLQTASDPNAALATAASAVREALRASGVTIEVLDRDGKLAALVEDGTPPERPQRVPLIWHGEPVGRLIFGGERAPDARLAGILARNLAELANAARLAMDVQRSRERILRTREEERRRLRRDLHDGLGPTLASLAMTVDAARITMRSDPEAADAMLERLRSTMGRTIGELRDLVYGLRPPALDDLGLAGAIRALGGVVGSGGHGPHVEVEVEGDLAALPAAAEVAAYRIVQEALTNVYRHARAGHALVRLDLSGDLDVTVRDDGVGLPRDVRAGVGLSSMRERAAELGGTCSVRRRPEGGTLVRARLPLSGAPPGPDPAASDPALVIGPAKESPVRTPAEADRH</sequence>
<evidence type="ECO:0000256" key="5">
    <source>
        <dbReference type="ARBA" id="ARBA00022777"/>
    </source>
</evidence>
<keyword evidence="5 12" id="KW-0418">Kinase</keyword>
<dbReference type="InterPro" id="IPR005467">
    <property type="entry name" value="His_kinase_dom"/>
</dbReference>
<dbReference type="EMBL" id="JBHSIT010000001">
    <property type="protein sequence ID" value="MFC4906503.1"/>
    <property type="molecule type" value="Genomic_DNA"/>
</dbReference>
<gene>
    <name evidence="12" type="ORF">ACFPCY_04160</name>
</gene>
<keyword evidence="13" id="KW-1185">Reference proteome</keyword>
<name>A0ABV9TSS1_9ACTN</name>
<dbReference type="PANTHER" id="PTHR24421:SF37">
    <property type="entry name" value="SENSOR HISTIDINE KINASE NARS"/>
    <property type="match status" value="1"/>
</dbReference>
<evidence type="ECO:0000256" key="4">
    <source>
        <dbReference type="ARBA" id="ARBA00022692"/>
    </source>
</evidence>
<evidence type="ECO:0000256" key="2">
    <source>
        <dbReference type="ARBA" id="ARBA00022475"/>
    </source>
</evidence>
<dbReference type="Proteomes" id="UP001595872">
    <property type="component" value="Unassembled WGS sequence"/>
</dbReference>
<reference evidence="13" key="1">
    <citation type="journal article" date="2019" name="Int. J. Syst. Evol. Microbiol.">
        <title>The Global Catalogue of Microorganisms (GCM) 10K type strain sequencing project: providing services to taxonomists for standard genome sequencing and annotation.</title>
        <authorList>
            <consortium name="The Broad Institute Genomics Platform"/>
            <consortium name="The Broad Institute Genome Sequencing Center for Infectious Disease"/>
            <person name="Wu L."/>
            <person name="Ma J."/>
        </authorList>
    </citation>
    <scope>NUCLEOTIDE SEQUENCE [LARGE SCALE GENOMIC DNA]</scope>
    <source>
        <strain evidence="13">KLKA75</strain>
    </source>
</reference>